<evidence type="ECO:0000256" key="2">
    <source>
        <dbReference type="ARBA" id="ARBA00022729"/>
    </source>
</evidence>
<dbReference type="Pfam" id="PF00497">
    <property type="entry name" value="SBP_bac_3"/>
    <property type="match status" value="1"/>
</dbReference>
<dbReference type="InterPro" id="IPR001638">
    <property type="entry name" value="Solute-binding_3/MltF_N"/>
</dbReference>
<dbReference type="EMBL" id="CP031093">
    <property type="protein sequence ID" value="QCF27099.1"/>
    <property type="molecule type" value="Genomic_DNA"/>
</dbReference>
<evidence type="ECO:0000313" key="5">
    <source>
        <dbReference type="EMBL" id="QCF27099.1"/>
    </source>
</evidence>
<sequence length="266" mass="28720">MPAMMYLRKKAILLASLLVAAGLSIAAGLVSARSLTLAAEDDFYPFSAVRDGELVGFVPALTRAAFNAVGTEVQFQTGPFSRVLYLVESGRLIGGFTGAIDDSNRSAFHWHKTPIGTVQLAIWARTGEAGKGLGVEDLEGQDVSVTRGFFNTDEVDQNPRINRIVAPSDESSLKMLALGRSDFALVTDKIGQTILRGKAESAAERKVEIVGFIDEVDLYVFFSKTHPKGKAAAELFQRGLEAIISNGTYERLARQWLPDPAPVASE</sequence>
<evidence type="ECO:0000256" key="1">
    <source>
        <dbReference type="ARBA" id="ARBA00010333"/>
    </source>
</evidence>
<organism evidence="5 6">
    <name type="scientific">Hydrocarboniclastica marina</name>
    <dbReference type="NCBI Taxonomy" id="2259620"/>
    <lineage>
        <taxon>Bacteria</taxon>
        <taxon>Pseudomonadati</taxon>
        <taxon>Pseudomonadota</taxon>
        <taxon>Gammaproteobacteria</taxon>
        <taxon>Alteromonadales</taxon>
        <taxon>Alteromonadaceae</taxon>
        <taxon>Hydrocarboniclastica</taxon>
    </lineage>
</organism>
<dbReference type="SMART" id="SM00062">
    <property type="entry name" value="PBPb"/>
    <property type="match status" value="1"/>
</dbReference>
<dbReference type="PANTHER" id="PTHR35936:SF6">
    <property type="entry name" value="AMINO ACID ABC TRANSPORTER SUBSTRATE-BINDING PAAT FAMILY PROTEIN"/>
    <property type="match status" value="1"/>
</dbReference>
<dbReference type="KEGG" id="hmi:soil367_14795"/>
<feature type="signal peptide" evidence="3">
    <location>
        <begin position="1"/>
        <end position="26"/>
    </location>
</feature>
<dbReference type="Gene3D" id="3.40.190.10">
    <property type="entry name" value="Periplasmic binding protein-like II"/>
    <property type="match status" value="2"/>
</dbReference>
<feature type="chain" id="PRO_5020364898" description="Solute-binding protein family 3/N-terminal domain-containing protein" evidence="3">
    <location>
        <begin position="27"/>
        <end position="266"/>
    </location>
</feature>
<reference evidence="5 6" key="1">
    <citation type="submission" date="2018-07" db="EMBL/GenBank/DDBJ databases">
        <title>Marsedoiliclastica nanhaica gen. nov. sp. nov., a novel marine hydrocarbonoclastic bacterium isolated from an in-situ enriched hydrocarbon-degrading consortium in deep-sea sediment.</title>
        <authorList>
            <person name="Dong C."/>
            <person name="Ma T."/>
            <person name="Liu R."/>
            <person name="Shao Z."/>
        </authorList>
    </citation>
    <scope>NUCLEOTIDE SEQUENCE [LARGE SCALE GENOMIC DNA]</scope>
    <source>
        <strain evidence="6">soil36-7</strain>
    </source>
</reference>
<comment type="similarity">
    <text evidence="1">Belongs to the bacterial solute-binding protein 3 family.</text>
</comment>
<dbReference type="Proteomes" id="UP000298049">
    <property type="component" value="Chromosome"/>
</dbReference>
<dbReference type="OrthoDB" id="8587856at2"/>
<evidence type="ECO:0000259" key="4">
    <source>
        <dbReference type="SMART" id="SM00062"/>
    </source>
</evidence>
<gene>
    <name evidence="5" type="ORF">soil367_14795</name>
</gene>
<name>A0A4P7XJ13_9ALTE</name>
<dbReference type="SUPFAM" id="SSF53850">
    <property type="entry name" value="Periplasmic binding protein-like II"/>
    <property type="match status" value="1"/>
</dbReference>
<dbReference type="PANTHER" id="PTHR35936">
    <property type="entry name" value="MEMBRANE-BOUND LYTIC MUREIN TRANSGLYCOSYLASE F"/>
    <property type="match status" value="1"/>
</dbReference>
<protein>
    <recommendedName>
        <fullName evidence="4">Solute-binding protein family 3/N-terminal domain-containing protein</fullName>
    </recommendedName>
</protein>
<proteinExistence type="inferred from homology"/>
<accession>A0A4P7XJ13</accession>
<feature type="domain" description="Solute-binding protein family 3/N-terminal" evidence="4">
    <location>
        <begin position="34"/>
        <end position="260"/>
    </location>
</feature>
<evidence type="ECO:0000256" key="3">
    <source>
        <dbReference type="SAM" id="SignalP"/>
    </source>
</evidence>
<evidence type="ECO:0000313" key="6">
    <source>
        <dbReference type="Proteomes" id="UP000298049"/>
    </source>
</evidence>
<dbReference type="AlphaFoldDB" id="A0A4P7XJ13"/>
<keyword evidence="6" id="KW-1185">Reference proteome</keyword>
<keyword evidence="2 3" id="KW-0732">Signal</keyword>